<organism evidence="1 2">
    <name type="scientific">Streptomyces zaomyceticus</name>
    <dbReference type="NCBI Taxonomy" id="68286"/>
    <lineage>
        <taxon>Bacteria</taxon>
        <taxon>Bacillati</taxon>
        <taxon>Actinomycetota</taxon>
        <taxon>Actinomycetes</taxon>
        <taxon>Kitasatosporales</taxon>
        <taxon>Streptomycetaceae</taxon>
        <taxon>Streptomyces</taxon>
    </lineage>
</organism>
<sequence>MITACDLMTPDATCGRSSESPVDAARETAALGVEAMPGHGPDEEPTGMPADRRVAVRTARAARAVAQGMPSP</sequence>
<evidence type="ECO:0000313" key="2">
    <source>
        <dbReference type="Proteomes" id="UP001622594"/>
    </source>
</evidence>
<dbReference type="RefSeq" id="WP_327159834.1">
    <property type="nucleotide sequence ID" value="NZ_CP108062.1"/>
</dbReference>
<evidence type="ECO:0000313" key="1">
    <source>
        <dbReference type="EMBL" id="WTR74768.1"/>
    </source>
</evidence>
<protein>
    <submittedName>
        <fullName evidence="1">Uncharacterized protein</fullName>
    </submittedName>
</protein>
<proteinExistence type="predicted"/>
<accession>A0ABZ1LR81</accession>
<name>A0ABZ1LR81_9ACTN</name>
<reference evidence="1 2" key="1">
    <citation type="submission" date="2022-10" db="EMBL/GenBank/DDBJ databases">
        <title>The complete genomes of actinobacterial strains from the NBC collection.</title>
        <authorList>
            <person name="Joergensen T.S."/>
            <person name="Alvarez Arevalo M."/>
            <person name="Sterndorff E.B."/>
            <person name="Faurdal D."/>
            <person name="Vuksanovic O."/>
            <person name="Mourched A.-S."/>
            <person name="Charusanti P."/>
            <person name="Shaw S."/>
            <person name="Blin K."/>
            <person name="Weber T."/>
        </authorList>
    </citation>
    <scope>NUCLEOTIDE SEQUENCE [LARGE SCALE GENOMIC DNA]</scope>
    <source>
        <strain evidence="1 2">NBC_00123</strain>
    </source>
</reference>
<gene>
    <name evidence="1" type="ORF">OG814_38560</name>
</gene>
<keyword evidence="2" id="KW-1185">Reference proteome</keyword>
<dbReference type="Proteomes" id="UP001622594">
    <property type="component" value="Chromosome"/>
</dbReference>
<dbReference type="EMBL" id="CP108188">
    <property type="protein sequence ID" value="WTR74768.1"/>
    <property type="molecule type" value="Genomic_DNA"/>
</dbReference>